<evidence type="ECO:0000256" key="6">
    <source>
        <dbReference type="SAM" id="MobiDB-lite"/>
    </source>
</evidence>
<keyword evidence="3 7" id="KW-0812">Transmembrane</keyword>
<sequence length="176" mass="18768">MPLLPAVRHRAGTTWRLLLKELSAFGVVGAASFVLDLGVFQLLYAWGAEAVTAKLVSSVVAMTAAYVGHRFWSFAHRERSGYRREYLVFIAVNGATLLLSLAVVALVRHGLGQQAALVLQAANVASIGLGTVIRWFAYRRWVFRAVQEPPSVAPAGGRPARGVGRLSGGEPATSGA</sequence>
<feature type="transmembrane region" description="Helical" evidence="7">
    <location>
        <begin position="55"/>
        <end position="74"/>
    </location>
</feature>
<evidence type="ECO:0000256" key="1">
    <source>
        <dbReference type="ARBA" id="ARBA00004141"/>
    </source>
</evidence>
<gene>
    <name evidence="9" type="ORF">ABQ292_07365</name>
</gene>
<feature type="transmembrane region" description="Helical" evidence="7">
    <location>
        <begin position="21"/>
        <end position="43"/>
    </location>
</feature>
<evidence type="ECO:0000256" key="2">
    <source>
        <dbReference type="ARBA" id="ARBA00009399"/>
    </source>
</evidence>
<dbReference type="InterPro" id="IPR051401">
    <property type="entry name" value="GtrA_CellWall_Glycosyl"/>
</dbReference>
<evidence type="ECO:0000313" key="9">
    <source>
        <dbReference type="EMBL" id="MEX5718189.1"/>
    </source>
</evidence>
<keyword evidence="5 7" id="KW-0472">Membrane</keyword>
<name>A0ABV3XCA6_9ACTN</name>
<evidence type="ECO:0000259" key="8">
    <source>
        <dbReference type="Pfam" id="PF04138"/>
    </source>
</evidence>
<dbReference type="PANTHER" id="PTHR38459">
    <property type="entry name" value="PROPHAGE BACTOPRENOL-LINKED GLUCOSE TRANSLOCASE HOMOLOG"/>
    <property type="match status" value="1"/>
</dbReference>
<evidence type="ECO:0000256" key="4">
    <source>
        <dbReference type="ARBA" id="ARBA00022989"/>
    </source>
</evidence>
<reference evidence="9 10" key="1">
    <citation type="submission" date="2024-06" db="EMBL/GenBank/DDBJ databases">
        <title>Draft genome sequence of Geodermatophilus badlandi, a novel member of the Geodermatophilaceae isolated from badland sedimentary rocks in the Red desert, Wyoming, USA.</title>
        <authorList>
            <person name="Ben Tekaya S."/>
            <person name="Nouioui I."/>
            <person name="Flores G.M."/>
            <person name="Shaal M.N."/>
            <person name="Bredoire F."/>
            <person name="Basile F."/>
            <person name="Van Diepen L."/>
            <person name="Ward N.L."/>
        </authorList>
    </citation>
    <scope>NUCLEOTIDE SEQUENCE [LARGE SCALE GENOMIC DNA]</scope>
    <source>
        <strain evidence="9 10">WL48A</strain>
    </source>
</reference>
<evidence type="ECO:0000256" key="5">
    <source>
        <dbReference type="ARBA" id="ARBA00023136"/>
    </source>
</evidence>
<feature type="compositionally biased region" description="Low complexity" evidence="6">
    <location>
        <begin position="151"/>
        <end position="164"/>
    </location>
</feature>
<feature type="domain" description="GtrA/DPMS transmembrane" evidence="8">
    <location>
        <begin position="25"/>
        <end position="143"/>
    </location>
</feature>
<accession>A0ABV3XCA6</accession>
<feature type="transmembrane region" description="Helical" evidence="7">
    <location>
        <begin position="117"/>
        <end position="137"/>
    </location>
</feature>
<dbReference type="PANTHER" id="PTHR38459:SF1">
    <property type="entry name" value="PROPHAGE BACTOPRENOL-LINKED GLUCOSE TRANSLOCASE HOMOLOG"/>
    <property type="match status" value="1"/>
</dbReference>
<keyword evidence="10" id="KW-1185">Reference proteome</keyword>
<evidence type="ECO:0000256" key="3">
    <source>
        <dbReference type="ARBA" id="ARBA00022692"/>
    </source>
</evidence>
<dbReference type="Proteomes" id="UP001560045">
    <property type="component" value="Unassembled WGS sequence"/>
</dbReference>
<comment type="subcellular location">
    <subcellularLocation>
        <location evidence="1">Membrane</location>
        <topology evidence="1">Multi-pass membrane protein</topology>
    </subcellularLocation>
</comment>
<comment type="caution">
    <text evidence="9">The sequence shown here is derived from an EMBL/GenBank/DDBJ whole genome shotgun (WGS) entry which is preliminary data.</text>
</comment>
<protein>
    <submittedName>
        <fullName evidence="9">GtrA family protein</fullName>
    </submittedName>
</protein>
<feature type="transmembrane region" description="Helical" evidence="7">
    <location>
        <begin position="86"/>
        <end position="111"/>
    </location>
</feature>
<keyword evidence="4 7" id="KW-1133">Transmembrane helix</keyword>
<evidence type="ECO:0000313" key="10">
    <source>
        <dbReference type="Proteomes" id="UP001560045"/>
    </source>
</evidence>
<dbReference type="Pfam" id="PF04138">
    <property type="entry name" value="GtrA_DPMS_TM"/>
    <property type="match status" value="1"/>
</dbReference>
<organism evidence="9 10">
    <name type="scientific">Geodermatophilus maliterrae</name>
    <dbReference type="NCBI Taxonomy" id="3162531"/>
    <lineage>
        <taxon>Bacteria</taxon>
        <taxon>Bacillati</taxon>
        <taxon>Actinomycetota</taxon>
        <taxon>Actinomycetes</taxon>
        <taxon>Geodermatophilales</taxon>
        <taxon>Geodermatophilaceae</taxon>
        <taxon>Geodermatophilus</taxon>
    </lineage>
</organism>
<evidence type="ECO:0000256" key="7">
    <source>
        <dbReference type="SAM" id="Phobius"/>
    </source>
</evidence>
<dbReference type="EMBL" id="JBFNXQ010000015">
    <property type="protein sequence ID" value="MEX5718189.1"/>
    <property type="molecule type" value="Genomic_DNA"/>
</dbReference>
<comment type="similarity">
    <text evidence="2">Belongs to the GtrA family.</text>
</comment>
<proteinExistence type="inferred from homology"/>
<dbReference type="InterPro" id="IPR007267">
    <property type="entry name" value="GtrA_DPMS_TM"/>
</dbReference>
<feature type="region of interest" description="Disordered" evidence="6">
    <location>
        <begin position="151"/>
        <end position="176"/>
    </location>
</feature>
<dbReference type="RefSeq" id="WP_369204787.1">
    <property type="nucleotide sequence ID" value="NZ_JBFNXQ010000015.1"/>
</dbReference>